<proteinExistence type="predicted"/>
<reference evidence="3" key="1">
    <citation type="journal article" date="2010" name="Science">
        <title>Signatures of adaptation to obligate biotrophy in the Hyaloperonospora arabidopsidis genome.</title>
        <authorList>
            <person name="Baxter L."/>
            <person name="Tripathy S."/>
            <person name="Ishaque N."/>
            <person name="Boot N."/>
            <person name="Cabral A."/>
            <person name="Kemen E."/>
            <person name="Thines M."/>
            <person name="Ah-Fong A."/>
            <person name="Anderson R."/>
            <person name="Badejoko W."/>
            <person name="Bittner-Eddy P."/>
            <person name="Boore J.L."/>
            <person name="Chibucos M.C."/>
            <person name="Coates M."/>
            <person name="Dehal P."/>
            <person name="Delehaunty K."/>
            <person name="Dong S."/>
            <person name="Downton P."/>
            <person name="Dumas B."/>
            <person name="Fabro G."/>
            <person name="Fronick C."/>
            <person name="Fuerstenberg S.I."/>
            <person name="Fulton L."/>
            <person name="Gaulin E."/>
            <person name="Govers F."/>
            <person name="Hughes L."/>
            <person name="Humphray S."/>
            <person name="Jiang R.H."/>
            <person name="Judelson H."/>
            <person name="Kamoun S."/>
            <person name="Kyung K."/>
            <person name="Meijer H."/>
            <person name="Minx P."/>
            <person name="Morris P."/>
            <person name="Nelson J."/>
            <person name="Phuntumart V."/>
            <person name="Qutob D."/>
            <person name="Rehmany A."/>
            <person name="Rougon-Cardoso A."/>
            <person name="Ryden P."/>
            <person name="Torto-Alalibo T."/>
            <person name="Studholme D."/>
            <person name="Wang Y."/>
            <person name="Win J."/>
            <person name="Wood J."/>
            <person name="Clifton S.W."/>
            <person name="Rogers J."/>
            <person name="Van den Ackerveken G."/>
            <person name="Jones J.D."/>
            <person name="McDowell J.M."/>
            <person name="Beynon J."/>
            <person name="Tyler B.M."/>
        </authorList>
    </citation>
    <scope>NUCLEOTIDE SEQUENCE [LARGE SCALE GENOMIC DNA]</scope>
    <source>
        <strain evidence="3">Emoy2</strain>
    </source>
</reference>
<dbReference type="Proteomes" id="UP000011713">
    <property type="component" value="Unassembled WGS sequence"/>
</dbReference>
<dbReference type="InParanoid" id="M4BL91"/>
<feature type="signal peptide" evidence="1">
    <location>
        <begin position="1"/>
        <end position="16"/>
    </location>
</feature>
<feature type="chain" id="PRO_5004048968" description="RxLR effector candidate protein" evidence="1">
    <location>
        <begin position="17"/>
        <end position="66"/>
    </location>
</feature>
<dbReference type="EnsemblProtists" id="HpaT807176">
    <property type="protein sequence ID" value="HpaP807176"/>
    <property type="gene ID" value="HpaG807176"/>
</dbReference>
<dbReference type="AlphaFoldDB" id="M4BL91"/>
<evidence type="ECO:0008006" key="4">
    <source>
        <dbReference type="Google" id="ProtNLM"/>
    </source>
</evidence>
<keyword evidence="3" id="KW-1185">Reference proteome</keyword>
<dbReference type="HOGENOM" id="CLU_2836710_0_0_1"/>
<name>M4BL91_HYAAE</name>
<dbReference type="VEuPathDB" id="FungiDB:HpaG807176"/>
<organism evidence="2 3">
    <name type="scientific">Hyaloperonospora arabidopsidis (strain Emoy2)</name>
    <name type="common">Downy mildew agent</name>
    <name type="synonym">Peronospora arabidopsidis</name>
    <dbReference type="NCBI Taxonomy" id="559515"/>
    <lineage>
        <taxon>Eukaryota</taxon>
        <taxon>Sar</taxon>
        <taxon>Stramenopiles</taxon>
        <taxon>Oomycota</taxon>
        <taxon>Peronosporomycetes</taxon>
        <taxon>Peronosporales</taxon>
        <taxon>Peronosporaceae</taxon>
        <taxon>Hyaloperonospora</taxon>
    </lineage>
</organism>
<evidence type="ECO:0000256" key="1">
    <source>
        <dbReference type="SAM" id="SignalP"/>
    </source>
</evidence>
<evidence type="ECO:0000313" key="3">
    <source>
        <dbReference type="Proteomes" id="UP000011713"/>
    </source>
</evidence>
<dbReference type="EMBL" id="JH598375">
    <property type="status" value="NOT_ANNOTATED_CDS"/>
    <property type="molecule type" value="Genomic_DNA"/>
</dbReference>
<evidence type="ECO:0000313" key="2">
    <source>
        <dbReference type="EnsemblProtists" id="HpaP807176"/>
    </source>
</evidence>
<accession>M4BL91</accession>
<reference evidence="2" key="2">
    <citation type="submission" date="2015-06" db="UniProtKB">
        <authorList>
            <consortium name="EnsemblProtists"/>
        </authorList>
    </citation>
    <scope>IDENTIFICATION</scope>
    <source>
        <strain evidence="2">Emoy2</strain>
    </source>
</reference>
<keyword evidence="1" id="KW-0732">Signal</keyword>
<protein>
    <recommendedName>
        <fullName evidence="4">RxLR effector candidate protein</fullName>
    </recommendedName>
</protein>
<sequence>MGAAHLVLPLLRTAVADPPQVYKTESSIKTKQVDVFTKHYDCVFLLIWSCRCSYSTSGHLLHSLRR</sequence>